<dbReference type="CDD" id="cd17117">
    <property type="entry name" value="RA_ANKFN1_like"/>
    <property type="match status" value="1"/>
</dbReference>
<gene>
    <name evidence="2" type="ORF">MN116_005251</name>
</gene>
<evidence type="ECO:0000313" key="2">
    <source>
        <dbReference type="EMBL" id="KAK4471863.1"/>
    </source>
</evidence>
<feature type="region of interest" description="Disordered" evidence="1">
    <location>
        <begin position="276"/>
        <end position="365"/>
    </location>
</feature>
<organism evidence="2 3">
    <name type="scientific">Schistosoma mekongi</name>
    <name type="common">Parasitic worm</name>
    <dbReference type="NCBI Taxonomy" id="38744"/>
    <lineage>
        <taxon>Eukaryota</taxon>
        <taxon>Metazoa</taxon>
        <taxon>Spiralia</taxon>
        <taxon>Lophotrochozoa</taxon>
        <taxon>Platyhelminthes</taxon>
        <taxon>Trematoda</taxon>
        <taxon>Digenea</taxon>
        <taxon>Strigeidida</taxon>
        <taxon>Schistosomatoidea</taxon>
        <taxon>Schistosomatidae</taxon>
        <taxon>Schistosoma</taxon>
    </lineage>
</organism>
<feature type="compositionally biased region" description="Basic and acidic residues" evidence="1">
    <location>
        <begin position="334"/>
        <end position="346"/>
    </location>
</feature>
<accession>A0AAE2D560</accession>
<feature type="compositionally biased region" description="Low complexity" evidence="1">
    <location>
        <begin position="556"/>
        <end position="566"/>
    </location>
</feature>
<feature type="region of interest" description="Disordered" evidence="1">
    <location>
        <begin position="541"/>
        <end position="566"/>
    </location>
</feature>
<proteinExistence type="predicted"/>
<evidence type="ECO:0000256" key="1">
    <source>
        <dbReference type="SAM" id="MobiDB-lite"/>
    </source>
</evidence>
<feature type="compositionally biased region" description="Basic residues" evidence="1">
    <location>
        <begin position="305"/>
        <end position="326"/>
    </location>
</feature>
<feature type="compositionally biased region" description="Basic and acidic residues" evidence="1">
    <location>
        <begin position="355"/>
        <end position="364"/>
    </location>
</feature>
<dbReference type="EMBL" id="JALJAT010000003">
    <property type="protein sequence ID" value="KAK4471863.1"/>
    <property type="molecule type" value="Genomic_DNA"/>
</dbReference>
<feature type="compositionally biased region" description="Polar residues" evidence="1">
    <location>
        <begin position="280"/>
        <end position="301"/>
    </location>
</feature>
<reference evidence="2" key="2">
    <citation type="journal article" date="2023" name="Infect Dis Poverty">
        <title>Chromosome-scale genome of the human blood fluke Schistosoma mekongi and its implications for public health.</title>
        <authorList>
            <person name="Zhou M."/>
            <person name="Xu L."/>
            <person name="Xu D."/>
            <person name="Chen W."/>
            <person name="Khan J."/>
            <person name="Hu Y."/>
            <person name="Huang H."/>
            <person name="Wei H."/>
            <person name="Zhang Y."/>
            <person name="Chusongsang P."/>
            <person name="Tanasarnprasert K."/>
            <person name="Hu X."/>
            <person name="Limpanont Y."/>
            <person name="Lv Z."/>
        </authorList>
    </citation>
    <scope>NUCLEOTIDE SEQUENCE</scope>
    <source>
        <strain evidence="2">LV_2022a</strain>
    </source>
</reference>
<name>A0AAE2D560_SCHME</name>
<sequence length="1826" mass="209655">MKERYKLIRTNNINTELIIMLSTALNFLSDKRKRFHRSDTMPVFTNDSNFLKLTSDNQIINIDKQLNIDKIDDNHSNYNDDEILSTNFHLKNVDNNQDVMLLEKDIFNQSGLSSPSKSCTFGKLFESNNVNDGYDDNDDYDRVECKTDHEKVTSSVSNDKHSTERIKMSYKEHPSVNNLDKYQFLDLETNLYRNGKNQLNSPVHENIPRRLSHGYSLSNVQVPLDTTSIQSNVSSLFVSSKTVFNDVHHISKDKKSNHSSKCKKLESTKSLRFPSDLKDSQSLTIGDCNSEQTMDSTTKTSGKSKVAKMRARAVARAAKGKLKRSKSSAYMSRHFQESHLDEDNNVRGRSSSAHRNSDVNHKENQIMQRLSENKTRSNLVKNWIDKNPRLRLDISPQSNTNVNSLSEVANINECLQQLVNKANTFKFQVINSLDYTKDTTEMNEIINDTYSTENITLPNNHYHAKILFNHKFIPSSHINHKHSRYSVVRKLRRNNSSITYSNDQLTISHEEPSIISTSSTAGDLLLTSKNFKINNFISENDNNDNSDHNHADADVADNANDNNSNNNNEIVKTLTENLFTIIKYNDYDKFIKLFNHYYNLPNKHKKQIHKAINEFGLTILDNAHLTSSLPLISCLLVCNFLPGSLFHTILFSNPKYYSYHKLDRMGKYLENLLNKKQLQLNQCKIETKTTIEQINHLTIIDDNNNNTNNSNNSMLISQQHDEQTNSTTIFAEIAIKEKQLQCIQDEYDYLTKLIDNYNKLLKYTKSPNKVNIFLNSSNSILIRISPPRNDQFNESQHLLNNSNNLNETIHQDIDLDQSSCESTDNELIQDVIHEGRKINGVHKMYPNNIILRYCIEWSTCPKFSNSEVYHCLVQPPIRIIKPDQHVIKSKQLNILRVGFYYLNNLPENKMIFIRVYAFSIHGWSEPCYANPNGIVLSSWSYNKICEQYRATVQREASVSSYTKYVGCTLDEQIDTFKTNLFKQLCSWTRSLSFNSNTSGNVTSNIPVNIVDETGKKTRSPMLQRKRSFRFPFSNRGLKFVKQTKSGVYLAIIYHTPTTSNNATTNNESTGKVKGKTKIVLSDDYIPILNISRVDYTNESALNSDFNWFSRIVSDSFFDMDLQFLYEDIPNTSLPTNLQLRVRLLEILQRLRLLLGTSNLGIVYPEIIRVRSIDSNLINLKPVKSESSDIQDHIISPKISSETNDSIASTTSYENTIKPTSSFLFVLIKKINSPNEIMLTGNLRWCQLDKFLRQNKVKLNKFFQVHSNIEFSNYSIITNMAKNFLLPALYSHLLTTRDNQVFISPESQLIANLDILLGYSERHNHILDPGLYVVLVQMKAHMDQQAAILISNTPSTIHMLPAEKIRSRSHVSKDEWYGLCRLIENTDEKSEENFINLKYSEKRFIIQLIKATLKLTHRLCYSINDLKMFRIFLPEIIRISPVHAFILLLPPIDQVCLPPTSTTLPPATCSWIPMTYFERHLGISYDPVFHNRIQHLISLLELIIPLSQFAQRQCLTESDLSQISERTQTLQTIQTNLENMYQTKRWLSEIISIGRDRKKVYNFHITIKQILNEYIGILRPYLIKLNLDTLTDETIKFYGISHNDGNTAVVNTEKMDKPRSSSVHSGLFDKNDVISEQIDRNTLPCSPTELKHIGRTSVIHVYADYPTGLNPGVSVRLLINIRTTVGEVIDTVVKQLLETANRKNIKSSGNNDSPSTLGSFDFTHANVKHNLENHLFCLTVSVGQLERCLPNTVRLALLRRPWRFGKLTIRLLSDLSEDIHYHTINSNCTDTINPDLPDQIVSPLLTVTYVQPNLKQANINSPPEILQ</sequence>
<dbReference type="Proteomes" id="UP001292079">
    <property type="component" value="Unassembled WGS sequence"/>
</dbReference>
<keyword evidence="3" id="KW-1185">Reference proteome</keyword>
<reference evidence="2" key="1">
    <citation type="submission" date="2022-04" db="EMBL/GenBank/DDBJ databases">
        <authorList>
            <person name="Xu L."/>
            <person name="Lv Z."/>
        </authorList>
    </citation>
    <scope>NUCLEOTIDE SEQUENCE</scope>
    <source>
        <strain evidence="2">LV_2022a</strain>
    </source>
</reference>
<comment type="caution">
    <text evidence="2">The sequence shown here is derived from an EMBL/GenBank/DDBJ whole genome shotgun (WGS) entry which is preliminary data.</text>
</comment>
<protein>
    <submittedName>
        <fullName evidence="2">Uncharacterized protein</fullName>
    </submittedName>
</protein>
<evidence type="ECO:0000313" key="3">
    <source>
        <dbReference type="Proteomes" id="UP001292079"/>
    </source>
</evidence>